<keyword evidence="6 8" id="KW-0472">Membrane</keyword>
<dbReference type="PANTHER" id="PTHR31632:SF2">
    <property type="entry name" value="PLASMA MEMBRANE IRON PERMEASE"/>
    <property type="match status" value="1"/>
</dbReference>
<comment type="caution">
    <text evidence="9">The sequence shown here is derived from an EMBL/GenBank/DDBJ whole genome shotgun (WGS) entry which is preliminary data.</text>
</comment>
<evidence type="ECO:0000256" key="2">
    <source>
        <dbReference type="ARBA" id="ARBA00008333"/>
    </source>
</evidence>
<dbReference type="Pfam" id="PF03239">
    <property type="entry name" value="FTR1"/>
    <property type="match status" value="1"/>
</dbReference>
<dbReference type="PANTHER" id="PTHR31632">
    <property type="entry name" value="IRON TRANSPORTER FTH1"/>
    <property type="match status" value="1"/>
</dbReference>
<feature type="transmembrane region" description="Helical" evidence="8">
    <location>
        <begin position="231"/>
        <end position="252"/>
    </location>
</feature>
<dbReference type="GO" id="GO:0015093">
    <property type="term" value="F:ferrous iron transmembrane transporter activity"/>
    <property type="evidence" value="ECO:0007669"/>
    <property type="project" value="TreeGrafter"/>
</dbReference>
<feature type="transmembrane region" description="Helical" evidence="8">
    <location>
        <begin position="52"/>
        <end position="76"/>
    </location>
</feature>
<comment type="similarity">
    <text evidence="2">Belongs to the oxidase-dependent Fe transporter (OFeT) (TC 9.A.10.1) family.</text>
</comment>
<keyword evidence="4 8" id="KW-0812">Transmembrane</keyword>
<dbReference type="InterPro" id="IPR004923">
    <property type="entry name" value="FTR1/Fip1/EfeU"/>
</dbReference>
<keyword evidence="10" id="KW-1185">Reference proteome</keyword>
<evidence type="ECO:0000256" key="5">
    <source>
        <dbReference type="ARBA" id="ARBA00022989"/>
    </source>
</evidence>
<evidence type="ECO:0000313" key="10">
    <source>
        <dbReference type="Proteomes" id="UP001362899"/>
    </source>
</evidence>
<evidence type="ECO:0000256" key="4">
    <source>
        <dbReference type="ARBA" id="ARBA00022692"/>
    </source>
</evidence>
<feature type="transmembrane region" description="Helical" evidence="8">
    <location>
        <begin position="198"/>
        <end position="219"/>
    </location>
</feature>
<proteinExistence type="inferred from homology"/>
<evidence type="ECO:0000256" key="8">
    <source>
        <dbReference type="SAM" id="Phobius"/>
    </source>
</evidence>
<feature type="transmembrane region" description="Helical" evidence="8">
    <location>
        <begin position="316"/>
        <end position="335"/>
    </location>
</feature>
<evidence type="ECO:0000256" key="6">
    <source>
        <dbReference type="ARBA" id="ARBA00023136"/>
    </source>
</evidence>
<reference evidence="9 10" key="1">
    <citation type="journal article" date="2023" name="Elife">
        <title>Identification of key yeast species and microbe-microbe interactions impacting larval growth of Drosophila in the wild.</title>
        <authorList>
            <person name="Mure A."/>
            <person name="Sugiura Y."/>
            <person name="Maeda R."/>
            <person name="Honda K."/>
            <person name="Sakurai N."/>
            <person name="Takahashi Y."/>
            <person name="Watada M."/>
            <person name="Katoh T."/>
            <person name="Gotoh A."/>
            <person name="Gotoh Y."/>
            <person name="Taniguchi I."/>
            <person name="Nakamura K."/>
            <person name="Hayashi T."/>
            <person name="Katayama T."/>
            <person name="Uemura T."/>
            <person name="Hattori Y."/>
        </authorList>
    </citation>
    <scope>NUCLEOTIDE SEQUENCE [LARGE SCALE GENOMIC DNA]</scope>
    <source>
        <strain evidence="9 10">SB-73</strain>
    </source>
</reference>
<sequence length="423" mass="47489">MANPFFLDVFIIAFRESLEASVIVSVLLSFVKQSFGQPDMDHRLYKRLLWHVWLGTLAGFFVCLCIGAGLIGAFYVLGQDIWSTSGDLWEGIFAVIASVMITAMGLGMLRVEKMKEKWRVKIAEVILEGGLDDPKYKGKFGWLKRMNPKNFNPLKIRPSSFGRWTRKYAMFLLPAITVLREGVEAIVFIAGVSLGHPAYSYPLSVFLGLLCGCGIGYILYLGGSKISMRWFLIGSTCFLYLISAGLFSRSIWYFQMYKFSLQTGGDVAESGSGPGSYNIKQIVWHVNCCNPELNNNGWGIFNALLGWQNSATYGSVISYNVYWIFIDIMIIFLVYEERHGYFPLIGRFWRRRLVTTEEANEMFARAQIKARENIAQAHEDEENEGKGIVTTESNGAPSINTSSGASKEAKHAMHEVQTSTSSD</sequence>
<keyword evidence="3" id="KW-0410">Iron transport</keyword>
<dbReference type="Proteomes" id="UP001362899">
    <property type="component" value="Unassembled WGS sequence"/>
</dbReference>
<feature type="transmembrane region" description="Helical" evidence="8">
    <location>
        <begin position="6"/>
        <end position="31"/>
    </location>
</feature>
<accession>A0AAV5RMM6</accession>
<keyword evidence="3" id="KW-0408">Iron</keyword>
<dbReference type="AlphaFoldDB" id="A0AAV5RMM6"/>
<keyword evidence="3" id="KW-0813">Transport</keyword>
<comment type="subcellular location">
    <subcellularLocation>
        <location evidence="1">Membrane</location>
        <topology evidence="1">Multi-pass membrane protein</topology>
    </subcellularLocation>
</comment>
<feature type="transmembrane region" description="Helical" evidence="8">
    <location>
        <begin position="168"/>
        <end position="192"/>
    </location>
</feature>
<evidence type="ECO:0000313" key="9">
    <source>
        <dbReference type="EMBL" id="GMM52003.1"/>
    </source>
</evidence>
<dbReference type="EMBL" id="BTGC01000008">
    <property type="protein sequence ID" value="GMM52003.1"/>
    <property type="molecule type" value="Genomic_DNA"/>
</dbReference>
<evidence type="ECO:0000256" key="7">
    <source>
        <dbReference type="SAM" id="MobiDB-lite"/>
    </source>
</evidence>
<keyword evidence="3" id="KW-0406">Ion transport</keyword>
<feature type="region of interest" description="Disordered" evidence="7">
    <location>
        <begin position="377"/>
        <end position="423"/>
    </location>
</feature>
<dbReference type="GO" id="GO:0033573">
    <property type="term" value="C:high-affinity iron permease complex"/>
    <property type="evidence" value="ECO:0007669"/>
    <property type="project" value="InterPro"/>
</dbReference>
<evidence type="ECO:0000256" key="1">
    <source>
        <dbReference type="ARBA" id="ARBA00004141"/>
    </source>
</evidence>
<gene>
    <name evidence="9" type="ORF">DASB73_029660</name>
</gene>
<feature type="compositionally biased region" description="Polar residues" evidence="7">
    <location>
        <begin position="390"/>
        <end position="405"/>
    </location>
</feature>
<keyword evidence="5 8" id="KW-1133">Transmembrane helix</keyword>
<organism evidence="9 10">
    <name type="scientific">Starmerella bacillaris</name>
    <name type="common">Yeast</name>
    <name type="synonym">Candida zemplinina</name>
    <dbReference type="NCBI Taxonomy" id="1247836"/>
    <lineage>
        <taxon>Eukaryota</taxon>
        <taxon>Fungi</taxon>
        <taxon>Dikarya</taxon>
        <taxon>Ascomycota</taxon>
        <taxon>Saccharomycotina</taxon>
        <taxon>Dipodascomycetes</taxon>
        <taxon>Dipodascales</taxon>
        <taxon>Trichomonascaceae</taxon>
        <taxon>Starmerella</taxon>
    </lineage>
</organism>
<evidence type="ECO:0000256" key="3">
    <source>
        <dbReference type="ARBA" id="ARBA00022496"/>
    </source>
</evidence>
<name>A0AAV5RMM6_STABA</name>
<protein>
    <submittedName>
        <fullName evidence="9">High-affinity iron permease</fullName>
    </submittedName>
</protein>
<feature type="transmembrane region" description="Helical" evidence="8">
    <location>
        <begin position="88"/>
        <end position="109"/>
    </location>
</feature>